<dbReference type="Pfam" id="PF00378">
    <property type="entry name" value="ECH_1"/>
    <property type="match status" value="1"/>
</dbReference>
<dbReference type="Proteomes" id="UP000031843">
    <property type="component" value="Chromosome main"/>
</dbReference>
<keyword evidence="3" id="KW-0413">Isomerase</keyword>
<keyword evidence="2" id="KW-0576">Peroxisome</keyword>
<gene>
    <name evidence="4" type="ORF">RR42_m2072</name>
</gene>
<protein>
    <submittedName>
        <fullName evidence="4">Enoyl-CoA hydratase</fullName>
        <ecNumber evidence="4">4.2.1.17</ecNumber>
    </submittedName>
</protein>
<dbReference type="RefSeq" id="WP_043346285.1">
    <property type="nucleotide sequence ID" value="NZ_CP010536.1"/>
</dbReference>
<dbReference type="InterPro" id="IPR051053">
    <property type="entry name" value="ECH/Chromodomain_protein"/>
</dbReference>
<dbReference type="KEGG" id="cbw:RR42_m2072"/>
<evidence type="ECO:0000256" key="3">
    <source>
        <dbReference type="ARBA" id="ARBA00023235"/>
    </source>
</evidence>
<dbReference type="AlphaFoldDB" id="A0A0C4YB53"/>
<dbReference type="CDD" id="cd06558">
    <property type="entry name" value="crotonase-like"/>
    <property type="match status" value="1"/>
</dbReference>
<evidence type="ECO:0000313" key="5">
    <source>
        <dbReference type="Proteomes" id="UP000031843"/>
    </source>
</evidence>
<dbReference type="GO" id="GO:0004300">
    <property type="term" value="F:enoyl-CoA hydratase activity"/>
    <property type="evidence" value="ECO:0007669"/>
    <property type="project" value="UniProtKB-EC"/>
</dbReference>
<accession>A0A0C4YB53</accession>
<evidence type="ECO:0000313" key="4">
    <source>
        <dbReference type="EMBL" id="AJG19464.1"/>
    </source>
</evidence>
<dbReference type="GO" id="GO:0004165">
    <property type="term" value="F:delta(3)-delta(2)-enoyl-CoA isomerase activity"/>
    <property type="evidence" value="ECO:0007669"/>
    <property type="project" value="UniProtKB-ARBA"/>
</dbReference>
<dbReference type="EMBL" id="CP010536">
    <property type="protein sequence ID" value="AJG19464.1"/>
    <property type="molecule type" value="Genomic_DNA"/>
</dbReference>
<keyword evidence="4" id="KW-0456">Lyase</keyword>
<evidence type="ECO:0000256" key="1">
    <source>
        <dbReference type="ARBA" id="ARBA00004275"/>
    </source>
</evidence>
<dbReference type="SUPFAM" id="SSF52096">
    <property type="entry name" value="ClpP/crotonase"/>
    <property type="match status" value="1"/>
</dbReference>
<sequence length="257" mass="27579">MTADVLLHMDDGVLVVTINRPAKKNALTAQIYTALADAIAEADRRDDVRAVLLQGEGGNFTSGNDISLFVNGQTSGPEESPAGRFLRAVIALHKPMVACVCGHAVGIGATILLHCDYVVASDDARIRFPFVDLGLCPEFASTLLLQQVVGRNKAAEWLLLGATIPAAEAHRAGLVNCVEPLETVAEAALSIAKCLAAKPRQALMATRGLMREATEALVKTSLQREMVVFDSLRQSPETQEILRRFLERAPVRAAART</sequence>
<reference evidence="4 5" key="1">
    <citation type="journal article" date="2015" name="Genome Announc.">
        <title>Complete Genome Sequence of Cupriavidus basilensis 4G11, Isolated from the Oak Ridge Field Research Center Site.</title>
        <authorList>
            <person name="Ray J."/>
            <person name="Waters R.J."/>
            <person name="Skerker J.M."/>
            <person name="Kuehl J.V."/>
            <person name="Price M.N."/>
            <person name="Huang J."/>
            <person name="Chakraborty R."/>
            <person name="Arkin A.P."/>
            <person name="Deutschbauer A."/>
        </authorList>
    </citation>
    <scope>NUCLEOTIDE SEQUENCE [LARGE SCALE GENOMIC DNA]</scope>
    <source>
        <strain evidence="4">4G11</strain>
    </source>
</reference>
<dbReference type="PANTHER" id="PTHR43684:SF1">
    <property type="entry name" value="ENOYL-COA DELTA ISOMERASE 2"/>
    <property type="match status" value="1"/>
</dbReference>
<evidence type="ECO:0000256" key="2">
    <source>
        <dbReference type="ARBA" id="ARBA00023140"/>
    </source>
</evidence>
<organism evidence="4 5">
    <name type="scientific">Cupriavidus basilensis</name>
    <dbReference type="NCBI Taxonomy" id="68895"/>
    <lineage>
        <taxon>Bacteria</taxon>
        <taxon>Pseudomonadati</taxon>
        <taxon>Pseudomonadota</taxon>
        <taxon>Betaproteobacteria</taxon>
        <taxon>Burkholderiales</taxon>
        <taxon>Burkholderiaceae</taxon>
        <taxon>Cupriavidus</taxon>
    </lineage>
</organism>
<dbReference type="STRING" id="68895.RR42_m2072"/>
<dbReference type="Gene3D" id="3.90.226.10">
    <property type="entry name" value="2-enoyl-CoA Hydratase, Chain A, domain 1"/>
    <property type="match status" value="1"/>
</dbReference>
<name>A0A0C4YB53_9BURK</name>
<dbReference type="PANTHER" id="PTHR43684">
    <property type="match status" value="1"/>
</dbReference>
<proteinExistence type="predicted"/>
<comment type="subcellular location">
    <subcellularLocation>
        <location evidence="1">Peroxisome</location>
    </subcellularLocation>
</comment>
<dbReference type="InterPro" id="IPR001753">
    <property type="entry name" value="Enoyl-CoA_hydra/iso"/>
</dbReference>
<dbReference type="InterPro" id="IPR029045">
    <property type="entry name" value="ClpP/crotonase-like_dom_sf"/>
</dbReference>
<keyword evidence="5" id="KW-1185">Reference proteome</keyword>
<dbReference type="EC" id="4.2.1.17" evidence="4"/>
<dbReference type="OrthoDB" id="9797151at2"/>